<dbReference type="GO" id="GO:0005524">
    <property type="term" value="F:ATP binding"/>
    <property type="evidence" value="ECO:0007669"/>
    <property type="project" value="UniProtKB-KW"/>
</dbReference>
<keyword evidence="2" id="KW-0547">Nucleotide-binding</keyword>
<dbReference type="InterPro" id="IPR051782">
    <property type="entry name" value="ABC_Transporter_VariousFunc"/>
</dbReference>
<gene>
    <name evidence="5" type="ORF">KTA_02150</name>
</gene>
<keyword evidence="1" id="KW-0813">Transport</keyword>
<dbReference type="Pfam" id="PF00005">
    <property type="entry name" value="ABC_tran"/>
    <property type="match status" value="1"/>
</dbReference>
<dbReference type="InterPro" id="IPR027417">
    <property type="entry name" value="P-loop_NTPase"/>
</dbReference>
<sequence length="257" mass="28061">MKDQESPALVLEKVSRSYGSLRALDAVSFVLYPGELVALLGENGAGKTTTLRLIAGLLSPDAGLIQGMGGRIAWGSKEMKQFMGYLPEDPFLYETLSGFEFLELVGALHRLPRSLCQQRAEQLLTRLNLREVAQRRIQSYSQGMRRRLALCSVLLHSPRLLLLDEPLNGLDLASVREVKLLLSELCAEGSAVLVSTHLLDVAERLCSRAIILSHGRVIADGALEELRRQASQGAEASLEAVFFALTASDHGVVHSES</sequence>
<evidence type="ECO:0000259" key="4">
    <source>
        <dbReference type="PROSITE" id="PS50893"/>
    </source>
</evidence>
<keyword evidence="3 5" id="KW-0067">ATP-binding</keyword>
<dbReference type="PANTHER" id="PTHR42939">
    <property type="entry name" value="ABC TRANSPORTER ATP-BINDING PROTEIN ALBC-RELATED"/>
    <property type="match status" value="1"/>
</dbReference>
<evidence type="ECO:0000313" key="5">
    <source>
        <dbReference type="EMBL" id="BBH92016.1"/>
    </source>
</evidence>
<protein>
    <submittedName>
        <fullName evidence="5">ABC transporter ATP-binding protein</fullName>
    </submittedName>
</protein>
<proteinExistence type="predicted"/>
<dbReference type="PROSITE" id="PS50893">
    <property type="entry name" value="ABC_TRANSPORTER_2"/>
    <property type="match status" value="1"/>
</dbReference>
<evidence type="ECO:0000256" key="2">
    <source>
        <dbReference type="ARBA" id="ARBA00022741"/>
    </source>
</evidence>
<dbReference type="Gene3D" id="3.40.50.300">
    <property type="entry name" value="P-loop containing nucleotide triphosphate hydrolases"/>
    <property type="match status" value="1"/>
</dbReference>
<name>A0A455SWR5_9CHLR</name>
<dbReference type="InterPro" id="IPR003439">
    <property type="entry name" value="ABC_transporter-like_ATP-bd"/>
</dbReference>
<dbReference type="SUPFAM" id="SSF52540">
    <property type="entry name" value="P-loop containing nucleoside triphosphate hydrolases"/>
    <property type="match status" value="1"/>
</dbReference>
<dbReference type="InterPro" id="IPR003593">
    <property type="entry name" value="AAA+_ATPase"/>
</dbReference>
<organism evidence="5">
    <name type="scientific">Thermogemmatispora argillosa</name>
    <dbReference type="NCBI Taxonomy" id="2045280"/>
    <lineage>
        <taxon>Bacteria</taxon>
        <taxon>Bacillati</taxon>
        <taxon>Chloroflexota</taxon>
        <taxon>Ktedonobacteria</taxon>
        <taxon>Thermogemmatisporales</taxon>
        <taxon>Thermogemmatisporaceae</taxon>
        <taxon>Thermogemmatispora</taxon>
    </lineage>
</organism>
<dbReference type="SMART" id="SM00382">
    <property type="entry name" value="AAA"/>
    <property type="match status" value="1"/>
</dbReference>
<dbReference type="AlphaFoldDB" id="A0A455SWR5"/>
<dbReference type="PROSITE" id="PS00211">
    <property type="entry name" value="ABC_TRANSPORTER_1"/>
    <property type="match status" value="1"/>
</dbReference>
<dbReference type="PANTHER" id="PTHR42939:SF1">
    <property type="entry name" value="ABC TRANSPORTER ATP-BINDING PROTEIN ALBC-RELATED"/>
    <property type="match status" value="1"/>
</dbReference>
<evidence type="ECO:0000256" key="1">
    <source>
        <dbReference type="ARBA" id="ARBA00022448"/>
    </source>
</evidence>
<dbReference type="GO" id="GO:0016887">
    <property type="term" value="F:ATP hydrolysis activity"/>
    <property type="evidence" value="ECO:0007669"/>
    <property type="project" value="InterPro"/>
</dbReference>
<accession>A0A455SWR5</accession>
<reference evidence="5" key="1">
    <citation type="submission" date="2018-12" db="EMBL/GenBank/DDBJ databases">
        <title>Novel natural products biosynthetic potential of the class Ktedonobacteria.</title>
        <authorList>
            <person name="Zheng Y."/>
            <person name="Saitou A."/>
            <person name="Wang C.M."/>
            <person name="Toyoda A."/>
            <person name="Minakuchi Y."/>
            <person name="Sekiguchi Y."/>
            <person name="Ueda K."/>
            <person name="Takano H."/>
            <person name="Sakai Y."/>
            <person name="Yokota A."/>
            <person name="Yabe S."/>
        </authorList>
    </citation>
    <scope>NUCLEOTIDE SEQUENCE</scope>
    <source>
        <strain evidence="5">A3-2</strain>
    </source>
</reference>
<dbReference type="CDD" id="cd03230">
    <property type="entry name" value="ABC_DR_subfamily_A"/>
    <property type="match status" value="1"/>
</dbReference>
<feature type="domain" description="ABC transporter" evidence="4">
    <location>
        <begin position="9"/>
        <end position="239"/>
    </location>
</feature>
<evidence type="ECO:0000256" key="3">
    <source>
        <dbReference type="ARBA" id="ARBA00022840"/>
    </source>
</evidence>
<dbReference type="EMBL" id="AP019377">
    <property type="protein sequence ID" value="BBH92016.1"/>
    <property type="molecule type" value="Genomic_DNA"/>
</dbReference>
<dbReference type="InterPro" id="IPR017871">
    <property type="entry name" value="ABC_transporter-like_CS"/>
</dbReference>